<gene>
    <name evidence="13" type="ORF">A3F94_00680</name>
</gene>
<feature type="transmembrane region" description="Helical" evidence="11">
    <location>
        <begin position="87"/>
        <end position="109"/>
    </location>
</feature>
<proteinExistence type="inferred from homology"/>
<feature type="transmembrane region" description="Helical" evidence="11">
    <location>
        <begin position="130"/>
        <end position="152"/>
    </location>
</feature>
<dbReference type="Pfam" id="PF02163">
    <property type="entry name" value="Peptidase_M50"/>
    <property type="match status" value="1"/>
</dbReference>
<keyword evidence="4" id="KW-0645">Protease</keyword>
<evidence type="ECO:0000256" key="3">
    <source>
        <dbReference type="ARBA" id="ARBA00007931"/>
    </source>
</evidence>
<keyword evidence="6" id="KW-0378">Hydrolase</keyword>
<evidence type="ECO:0000256" key="9">
    <source>
        <dbReference type="ARBA" id="ARBA00023049"/>
    </source>
</evidence>
<keyword evidence="10 11" id="KW-0472">Membrane</keyword>
<keyword evidence="9" id="KW-0482">Metalloprotease</keyword>
<name>A0A1G2HHP3_9BACT</name>
<accession>A0A1G2HHP3</accession>
<evidence type="ECO:0000256" key="6">
    <source>
        <dbReference type="ARBA" id="ARBA00022801"/>
    </source>
</evidence>
<comment type="similarity">
    <text evidence="3">Belongs to the peptidase M50B family.</text>
</comment>
<evidence type="ECO:0000256" key="2">
    <source>
        <dbReference type="ARBA" id="ARBA00004141"/>
    </source>
</evidence>
<dbReference type="PANTHER" id="PTHR42837:SF2">
    <property type="entry name" value="MEMBRANE METALLOPROTEASE ARASP2, CHLOROPLASTIC-RELATED"/>
    <property type="match status" value="1"/>
</dbReference>
<reference evidence="13 14" key="1">
    <citation type="journal article" date="2016" name="Nat. Commun.">
        <title>Thousands of microbial genomes shed light on interconnected biogeochemical processes in an aquifer system.</title>
        <authorList>
            <person name="Anantharaman K."/>
            <person name="Brown C.T."/>
            <person name="Hug L.A."/>
            <person name="Sharon I."/>
            <person name="Castelle C.J."/>
            <person name="Probst A.J."/>
            <person name="Thomas B.C."/>
            <person name="Singh A."/>
            <person name="Wilkins M.J."/>
            <person name="Karaoz U."/>
            <person name="Brodie E.L."/>
            <person name="Williams K.H."/>
            <person name="Hubbard S.S."/>
            <person name="Banfield J.F."/>
        </authorList>
    </citation>
    <scope>NUCLEOTIDE SEQUENCE [LARGE SCALE GENOMIC DNA]</scope>
</reference>
<dbReference type="InterPro" id="IPR004387">
    <property type="entry name" value="Pept_M50_Zn"/>
</dbReference>
<evidence type="ECO:0000256" key="10">
    <source>
        <dbReference type="ARBA" id="ARBA00023136"/>
    </source>
</evidence>
<comment type="cofactor">
    <cofactor evidence="1">
        <name>Zn(2+)</name>
        <dbReference type="ChEBI" id="CHEBI:29105"/>
    </cofactor>
</comment>
<evidence type="ECO:0000313" key="14">
    <source>
        <dbReference type="Proteomes" id="UP000176770"/>
    </source>
</evidence>
<evidence type="ECO:0000256" key="1">
    <source>
        <dbReference type="ARBA" id="ARBA00001947"/>
    </source>
</evidence>
<evidence type="ECO:0000313" key="13">
    <source>
        <dbReference type="EMBL" id="OGZ61909.1"/>
    </source>
</evidence>
<sequence>MLKSAKRKFWINIIVIAFFAVLLHEFAHLLAALSLGLDVNAYSIGFGPQMFSWQWGGIEWRIGPILLGGFVELTEMSNDLLATVRPWWHMFWFSSVGVALNGLIAFAALRIYKKYYPPKTDLTKPGRGEIFLMACIYVNGLLFIFNLLPFMFLDGWKVWGSLFLAVLPQLGSLWVFVGYFGFMFMRMPLYRKLENTFLGPVRNLRLLK</sequence>
<protein>
    <recommendedName>
        <fullName evidence="12">Peptidase M50 domain-containing protein</fullName>
    </recommendedName>
</protein>
<keyword evidence="8 11" id="KW-1133">Transmembrane helix</keyword>
<keyword evidence="5 11" id="KW-0812">Transmembrane</keyword>
<feature type="transmembrane region" description="Helical" evidence="11">
    <location>
        <begin position="158"/>
        <end position="182"/>
    </location>
</feature>
<keyword evidence="7" id="KW-0862">Zinc</keyword>
<dbReference type="GO" id="GO:0004222">
    <property type="term" value="F:metalloendopeptidase activity"/>
    <property type="evidence" value="ECO:0007669"/>
    <property type="project" value="InterPro"/>
</dbReference>
<dbReference type="EMBL" id="MHOK01000013">
    <property type="protein sequence ID" value="OGZ61909.1"/>
    <property type="molecule type" value="Genomic_DNA"/>
</dbReference>
<evidence type="ECO:0000256" key="8">
    <source>
        <dbReference type="ARBA" id="ARBA00022989"/>
    </source>
</evidence>
<evidence type="ECO:0000256" key="7">
    <source>
        <dbReference type="ARBA" id="ARBA00022833"/>
    </source>
</evidence>
<evidence type="ECO:0000259" key="12">
    <source>
        <dbReference type="Pfam" id="PF02163"/>
    </source>
</evidence>
<comment type="subcellular location">
    <subcellularLocation>
        <location evidence="2">Membrane</location>
        <topology evidence="2">Multi-pass membrane protein</topology>
    </subcellularLocation>
</comment>
<dbReference type="Proteomes" id="UP000176770">
    <property type="component" value="Unassembled WGS sequence"/>
</dbReference>
<evidence type="ECO:0000256" key="5">
    <source>
        <dbReference type="ARBA" id="ARBA00022692"/>
    </source>
</evidence>
<organism evidence="13 14">
    <name type="scientific">Candidatus Spechtbacteria bacterium RIFCSPLOWO2_12_FULL_38_22</name>
    <dbReference type="NCBI Taxonomy" id="1802165"/>
    <lineage>
        <taxon>Bacteria</taxon>
        <taxon>Candidatus Spechtiibacteriota</taxon>
    </lineage>
</organism>
<dbReference type="GO" id="GO:0016020">
    <property type="term" value="C:membrane"/>
    <property type="evidence" value="ECO:0007669"/>
    <property type="project" value="UniProtKB-SubCell"/>
</dbReference>
<dbReference type="AlphaFoldDB" id="A0A1G2HHP3"/>
<feature type="domain" description="Peptidase M50" evidence="12">
    <location>
        <begin position="14"/>
        <end position="111"/>
    </location>
</feature>
<dbReference type="InterPro" id="IPR008915">
    <property type="entry name" value="Peptidase_M50"/>
</dbReference>
<dbReference type="PANTHER" id="PTHR42837">
    <property type="entry name" value="REGULATOR OF SIGMA-E PROTEASE RSEP"/>
    <property type="match status" value="1"/>
</dbReference>
<evidence type="ECO:0000256" key="4">
    <source>
        <dbReference type="ARBA" id="ARBA00022670"/>
    </source>
</evidence>
<evidence type="ECO:0000256" key="11">
    <source>
        <dbReference type="SAM" id="Phobius"/>
    </source>
</evidence>
<comment type="caution">
    <text evidence="13">The sequence shown here is derived from an EMBL/GenBank/DDBJ whole genome shotgun (WGS) entry which is preliminary data.</text>
</comment>
<dbReference type="GO" id="GO:0006508">
    <property type="term" value="P:proteolysis"/>
    <property type="evidence" value="ECO:0007669"/>
    <property type="project" value="UniProtKB-KW"/>
</dbReference>